<dbReference type="EC" id="7.6.2.9" evidence="8"/>
<keyword evidence="2 8" id="KW-0813">Transport</keyword>
<protein>
    <recommendedName>
        <fullName evidence="8">Quaternary amine transport ATP-binding protein</fullName>
        <ecNumber evidence="8">7.6.2.9</ecNumber>
    </recommendedName>
</protein>
<dbReference type="PROSITE" id="PS50893">
    <property type="entry name" value="ABC_TRANSPORTER_2"/>
    <property type="match status" value="1"/>
</dbReference>
<keyword evidence="5" id="KW-0029">Amino-acid transport</keyword>
<evidence type="ECO:0000256" key="7">
    <source>
        <dbReference type="PROSITE-ProRule" id="PRU00703"/>
    </source>
</evidence>
<evidence type="ECO:0000256" key="6">
    <source>
        <dbReference type="ARBA" id="ARBA00023122"/>
    </source>
</evidence>
<dbReference type="InterPro" id="IPR005892">
    <property type="entry name" value="Gly-betaine_transp_ATP-bd"/>
</dbReference>
<keyword evidence="12" id="KW-0378">Hydrolase</keyword>
<dbReference type="Proteomes" id="UP000234349">
    <property type="component" value="Unassembled WGS sequence"/>
</dbReference>
<dbReference type="GO" id="GO:0005524">
    <property type="term" value="F:ATP binding"/>
    <property type="evidence" value="ECO:0007669"/>
    <property type="project" value="UniProtKB-UniRule"/>
</dbReference>
<dbReference type="EMBL" id="CP122959">
    <property type="protein sequence ID" value="WGI18992.1"/>
    <property type="molecule type" value="Genomic_DNA"/>
</dbReference>
<dbReference type="InterPro" id="IPR051921">
    <property type="entry name" value="ABC_osmolyte_uptake_ATP-bind"/>
</dbReference>
<dbReference type="InterPro" id="IPR000644">
    <property type="entry name" value="CBS_dom"/>
</dbReference>
<dbReference type="InterPro" id="IPR046342">
    <property type="entry name" value="CBS_dom_sf"/>
</dbReference>
<dbReference type="GO" id="GO:0016887">
    <property type="term" value="F:ATP hydrolysis activity"/>
    <property type="evidence" value="ECO:0007669"/>
    <property type="project" value="UniProtKB-UniRule"/>
</dbReference>
<dbReference type="NCBIfam" id="TIGR01186">
    <property type="entry name" value="proV"/>
    <property type="match status" value="1"/>
</dbReference>
<dbReference type="SMART" id="SM00382">
    <property type="entry name" value="AAA"/>
    <property type="match status" value="1"/>
</dbReference>
<evidence type="ECO:0000256" key="4">
    <source>
        <dbReference type="ARBA" id="ARBA00022840"/>
    </source>
</evidence>
<comment type="similarity">
    <text evidence="1 8">Belongs to the ABC transporter superfamily.</text>
</comment>
<dbReference type="Pfam" id="PF00005">
    <property type="entry name" value="ABC_tran"/>
    <property type="match status" value="1"/>
</dbReference>
<dbReference type="Gene3D" id="3.10.580.10">
    <property type="entry name" value="CBS-domain"/>
    <property type="match status" value="1"/>
</dbReference>
<dbReference type="SUPFAM" id="SSF54631">
    <property type="entry name" value="CBS-domain pair"/>
    <property type="match status" value="1"/>
</dbReference>
<reference evidence="13" key="3">
    <citation type="submission" date="2023-04" db="EMBL/GenBank/DDBJ databases">
        <title>Novel strain of Lactilactobacillus sakei and use thereof.</title>
        <authorList>
            <person name="Kim S.Y."/>
        </authorList>
    </citation>
    <scope>NUCLEOTIDE SEQUENCE</scope>
    <source>
        <strain evidence="13">HUP1</strain>
    </source>
</reference>
<keyword evidence="4 8" id="KW-0067">ATP-binding</keyword>
<dbReference type="GO" id="GO:0005886">
    <property type="term" value="C:plasma membrane"/>
    <property type="evidence" value="ECO:0007669"/>
    <property type="project" value="UniProtKB-SubCell"/>
</dbReference>
<evidence type="ECO:0000259" key="9">
    <source>
        <dbReference type="PROSITE" id="PS50893"/>
    </source>
</evidence>
<evidence type="ECO:0000313" key="11">
    <source>
        <dbReference type="EMBL" id="PKX79890.1"/>
    </source>
</evidence>
<gene>
    <name evidence="12" type="primary">gbuA</name>
    <name evidence="11" type="ORF">CUR37_00570</name>
    <name evidence="12" type="ORF">LAS9267_01025</name>
    <name evidence="13" type="ORF">QBD03_09645</name>
</gene>
<dbReference type="RefSeq" id="WP_011375386.1">
    <property type="nucleotide sequence ID" value="NZ_AP017931.1"/>
</dbReference>
<keyword evidence="6 7" id="KW-0129">CBS domain</keyword>
<dbReference type="Proteomes" id="UP001179858">
    <property type="component" value="Chromosome"/>
</dbReference>
<evidence type="ECO:0000259" key="10">
    <source>
        <dbReference type="PROSITE" id="PS51371"/>
    </source>
</evidence>
<keyword evidence="3 8" id="KW-0547">Nucleotide-binding</keyword>
<dbReference type="InterPro" id="IPR017871">
    <property type="entry name" value="ABC_transporter-like_CS"/>
</dbReference>
<evidence type="ECO:0000313" key="12">
    <source>
        <dbReference type="EMBL" id="SPE20663.1"/>
    </source>
</evidence>
<dbReference type="Gene3D" id="3.40.50.300">
    <property type="entry name" value="P-loop containing nucleotide triphosphate hydrolases"/>
    <property type="match status" value="1"/>
</dbReference>
<evidence type="ECO:0000313" key="14">
    <source>
        <dbReference type="Proteomes" id="UP000234349"/>
    </source>
</evidence>
<dbReference type="CDD" id="cd03294">
    <property type="entry name" value="ABC_Pro_Gly_Betaine"/>
    <property type="match status" value="1"/>
</dbReference>
<dbReference type="GO" id="GO:0031460">
    <property type="term" value="P:glycine betaine transport"/>
    <property type="evidence" value="ECO:0007669"/>
    <property type="project" value="InterPro"/>
</dbReference>
<evidence type="ECO:0000313" key="15">
    <source>
        <dbReference type="Proteomes" id="UP000239650"/>
    </source>
</evidence>
<dbReference type="PROSITE" id="PS00211">
    <property type="entry name" value="ABC_TRANSPORTER_1"/>
    <property type="match status" value="1"/>
</dbReference>
<dbReference type="GO" id="GO:0006970">
    <property type="term" value="P:response to osmotic stress"/>
    <property type="evidence" value="ECO:0007669"/>
    <property type="project" value="UniProtKB-ARBA"/>
</dbReference>
<evidence type="ECO:0000256" key="8">
    <source>
        <dbReference type="RuleBase" id="RU369116"/>
    </source>
</evidence>
<accession>A0A095ACL9</accession>
<feature type="domain" description="CBS" evidence="10">
    <location>
        <begin position="280"/>
        <end position="337"/>
    </location>
</feature>
<dbReference type="PANTHER" id="PTHR43869">
    <property type="entry name" value="GLYCINE BETAINE/PROLINE BETAINE TRANSPORT SYSTEM ATP-BINDING PROTEIN PROV"/>
    <property type="match status" value="1"/>
</dbReference>
<dbReference type="FunFam" id="3.40.50.300:FF:000201">
    <property type="entry name" value="Glycine betaine/L-proline ABC transporter ATP-binding protein"/>
    <property type="match status" value="1"/>
</dbReference>
<evidence type="ECO:0000256" key="5">
    <source>
        <dbReference type="ARBA" id="ARBA00022970"/>
    </source>
</evidence>
<dbReference type="EMBL" id="MKGH01000002">
    <property type="protein sequence ID" value="PKX79890.1"/>
    <property type="molecule type" value="Genomic_DNA"/>
</dbReference>
<evidence type="ECO:0000256" key="3">
    <source>
        <dbReference type="ARBA" id="ARBA00022741"/>
    </source>
</evidence>
<dbReference type="Pfam" id="PF00571">
    <property type="entry name" value="CBS"/>
    <property type="match status" value="2"/>
</dbReference>
<dbReference type="PROSITE" id="PS51371">
    <property type="entry name" value="CBS"/>
    <property type="match status" value="1"/>
</dbReference>
<dbReference type="EMBL" id="OKRC01000004">
    <property type="protein sequence ID" value="SPE20663.1"/>
    <property type="molecule type" value="Genomic_DNA"/>
</dbReference>
<dbReference type="SMART" id="SM00116">
    <property type="entry name" value="CBS"/>
    <property type="match status" value="2"/>
</dbReference>
<dbReference type="InterPro" id="IPR027417">
    <property type="entry name" value="P-loop_NTPase"/>
</dbReference>
<comment type="catalytic activity">
    <reaction evidence="8">
        <text>a quaternary ammonium(out) + ATP + H2O = a quaternary ammonium(in) + ADP + phosphate + H(+)</text>
        <dbReference type="Rhea" id="RHEA:11036"/>
        <dbReference type="ChEBI" id="CHEBI:15377"/>
        <dbReference type="ChEBI" id="CHEBI:15378"/>
        <dbReference type="ChEBI" id="CHEBI:30616"/>
        <dbReference type="ChEBI" id="CHEBI:35267"/>
        <dbReference type="ChEBI" id="CHEBI:43474"/>
        <dbReference type="ChEBI" id="CHEBI:456216"/>
    </reaction>
</comment>
<name>A0A095ACL9_LATSK</name>
<dbReference type="GO" id="GO:0006865">
    <property type="term" value="P:amino acid transport"/>
    <property type="evidence" value="ECO:0007669"/>
    <property type="project" value="UniProtKB-UniRule"/>
</dbReference>
<evidence type="ECO:0000256" key="1">
    <source>
        <dbReference type="ARBA" id="ARBA00005417"/>
    </source>
</evidence>
<keyword evidence="8" id="KW-0997">Cell inner membrane</keyword>
<dbReference type="Proteomes" id="UP000239650">
    <property type="component" value="Unassembled WGS sequence"/>
</dbReference>
<dbReference type="InterPro" id="IPR003593">
    <property type="entry name" value="AAA+_ATPase"/>
</dbReference>
<sequence>MTVKLQVKDLTKIFGKRVPRAKELLKQGKSKAEILKETGATIGVDRANFEVESGEIFVIMGLSGSGKSTLVRMINRLIEPTEGSVLIDNEDLMQIDKKELLEVRRKKMSMVFQNFGLFPNRTILDNTSYGLEIQGIDKQTRDQKANEALDLVGLNGYGEQYPTQLSGGMQQRVGLARALANDPEILLMDEAFSALDPLNRSDMQDQLLDLQETMHKTIIFISHDLNEALKIGDHIMIMKDGEIVQTGTPEDILTRPADEYVEKFIENVDRSKVYTAGNVMIRPTTVNIEKDGPRLALKRMRENEVSTVYVVNNKRELVGIIDARDVLELVRKESRDLQSVVNANVPTTTEETPIADILDDISQTGIPFAVLNEKKQLRGIIIRGAVLGALAGNEVNHFA</sequence>
<comment type="subunit">
    <text evidence="8">The complex is probably composed of two ATP-binding proteins, two transmembrane proteins and a solute-binding protein.</text>
</comment>
<dbReference type="GeneID" id="57132618"/>
<feature type="domain" description="ABC transporter" evidence="9">
    <location>
        <begin position="5"/>
        <end position="265"/>
    </location>
</feature>
<dbReference type="GO" id="GO:0015418">
    <property type="term" value="F:ABC-type quaternary ammonium compound transporting activity"/>
    <property type="evidence" value="ECO:0007669"/>
    <property type="project" value="UniProtKB-EC"/>
</dbReference>
<proteinExistence type="inferred from homology"/>
<comment type="subcellular location">
    <subcellularLocation>
        <location evidence="8">Cell inner membrane</location>
        <topology evidence="8">Peripheral membrane protein</topology>
    </subcellularLocation>
</comment>
<dbReference type="PANTHER" id="PTHR43869:SF1">
    <property type="entry name" value="GLYCINE BETAINE_PROLINE BETAINE TRANSPORT SYSTEM ATP-BINDING PROTEIN PROV"/>
    <property type="match status" value="1"/>
</dbReference>
<keyword evidence="8" id="KW-1003">Cell membrane</keyword>
<dbReference type="AlphaFoldDB" id="A0A095ACL9"/>
<organism evidence="12 15">
    <name type="scientific">Latilactobacillus sakei</name>
    <name type="common">Lactobacillus sakei</name>
    <dbReference type="NCBI Taxonomy" id="1599"/>
    <lineage>
        <taxon>Bacteria</taxon>
        <taxon>Bacillati</taxon>
        <taxon>Bacillota</taxon>
        <taxon>Bacilli</taxon>
        <taxon>Lactobacillales</taxon>
        <taxon>Lactobacillaceae</taxon>
        <taxon>Latilactobacillus</taxon>
    </lineage>
</organism>
<dbReference type="OMA" id="GQIFVVM"/>
<dbReference type="SUPFAM" id="SSF52540">
    <property type="entry name" value="P-loop containing nucleoside triphosphate hydrolases"/>
    <property type="match status" value="1"/>
</dbReference>
<keyword evidence="8" id="KW-0472">Membrane</keyword>
<evidence type="ECO:0000256" key="2">
    <source>
        <dbReference type="ARBA" id="ARBA00022448"/>
    </source>
</evidence>
<reference evidence="12 15" key="2">
    <citation type="submission" date="2018-02" db="EMBL/GenBank/DDBJ databases">
        <authorList>
            <person name="Rodrigo-Torres L."/>
            <person name="Arahal R. D."/>
            <person name="Lucena T."/>
        </authorList>
    </citation>
    <scope>NUCLEOTIDE SEQUENCE [LARGE SCALE GENOMIC DNA]</scope>
    <source>
        <strain evidence="12 15">CECT 9267</strain>
    </source>
</reference>
<dbReference type="InterPro" id="IPR003439">
    <property type="entry name" value="ABC_transporter-like_ATP-bd"/>
</dbReference>
<evidence type="ECO:0000313" key="13">
    <source>
        <dbReference type="EMBL" id="WGI18992.1"/>
    </source>
</evidence>
<reference evidence="11 14" key="1">
    <citation type="submission" date="2016-09" db="EMBL/GenBank/DDBJ databases">
        <authorList>
            <person name="Inglin R.C."/>
        </authorList>
    </citation>
    <scope>NUCLEOTIDE SEQUENCE [LARGE SCALE GENOMIC DNA]</scope>
    <source>
        <strain evidence="11 14">RI-517</strain>
    </source>
</reference>